<name>A0A087T8D9_STEMI</name>
<evidence type="ECO:0000256" key="1">
    <source>
        <dbReference type="PROSITE-ProRule" id="PRU10141"/>
    </source>
</evidence>
<evidence type="ECO:0000313" key="3">
    <source>
        <dbReference type="Proteomes" id="UP000054359"/>
    </source>
</evidence>
<dbReference type="OrthoDB" id="6423911at2759"/>
<feature type="binding site" evidence="1">
    <location>
        <position position="38"/>
    </location>
    <ligand>
        <name>ATP</name>
        <dbReference type="ChEBI" id="CHEBI:30616"/>
    </ligand>
</feature>
<feature type="non-terminal residue" evidence="2">
    <location>
        <position position="46"/>
    </location>
</feature>
<proteinExistence type="predicted"/>
<dbReference type="PROSITE" id="PS00107">
    <property type="entry name" value="PROTEIN_KINASE_ATP"/>
    <property type="match status" value="1"/>
</dbReference>
<keyword evidence="1" id="KW-0067">ATP-binding</keyword>
<evidence type="ECO:0000313" key="2">
    <source>
        <dbReference type="EMBL" id="KFM61378.1"/>
    </source>
</evidence>
<dbReference type="Proteomes" id="UP000054359">
    <property type="component" value="Unassembled WGS sequence"/>
</dbReference>
<dbReference type="STRING" id="407821.A0A087T8D9"/>
<dbReference type="Gene3D" id="3.30.200.20">
    <property type="entry name" value="Phosphorylase Kinase, domain 1"/>
    <property type="match status" value="1"/>
</dbReference>
<dbReference type="InterPro" id="IPR017441">
    <property type="entry name" value="Protein_kinase_ATP_BS"/>
</dbReference>
<dbReference type="GO" id="GO:0005524">
    <property type="term" value="F:ATP binding"/>
    <property type="evidence" value="ECO:0007669"/>
    <property type="project" value="UniProtKB-UniRule"/>
</dbReference>
<dbReference type="AlphaFoldDB" id="A0A087T8D9"/>
<accession>A0A087T8D9</accession>
<dbReference type="InterPro" id="IPR011009">
    <property type="entry name" value="Kinase-like_dom_sf"/>
</dbReference>
<organism evidence="2 3">
    <name type="scientific">Stegodyphus mimosarum</name>
    <name type="common">African social velvet spider</name>
    <dbReference type="NCBI Taxonomy" id="407821"/>
    <lineage>
        <taxon>Eukaryota</taxon>
        <taxon>Metazoa</taxon>
        <taxon>Ecdysozoa</taxon>
        <taxon>Arthropoda</taxon>
        <taxon>Chelicerata</taxon>
        <taxon>Arachnida</taxon>
        <taxon>Araneae</taxon>
        <taxon>Araneomorphae</taxon>
        <taxon>Entelegynae</taxon>
        <taxon>Eresoidea</taxon>
        <taxon>Eresidae</taxon>
        <taxon>Stegodyphus</taxon>
    </lineage>
</organism>
<keyword evidence="3" id="KW-1185">Reference proteome</keyword>
<dbReference type="SUPFAM" id="SSF56112">
    <property type="entry name" value="Protein kinase-like (PK-like)"/>
    <property type="match status" value="1"/>
</dbReference>
<keyword evidence="1" id="KW-0547">Nucleotide-binding</keyword>
<dbReference type="EMBL" id="KK113928">
    <property type="protein sequence ID" value="KFM61378.1"/>
    <property type="molecule type" value="Genomic_DNA"/>
</dbReference>
<reference evidence="2 3" key="1">
    <citation type="submission" date="2013-11" db="EMBL/GenBank/DDBJ databases">
        <title>Genome sequencing of Stegodyphus mimosarum.</title>
        <authorList>
            <person name="Bechsgaard J."/>
        </authorList>
    </citation>
    <scope>NUCLEOTIDE SEQUENCE [LARGE SCALE GENOMIC DNA]</scope>
</reference>
<gene>
    <name evidence="2" type="ORF">X975_15978</name>
</gene>
<sequence length="46" mass="4818">MENYTVIGRIGEGAHGIVLKAKHKASGSIAALKKIPLKNIENGVSC</sequence>
<protein>
    <submittedName>
        <fullName evidence="2">Uncharacterized protein</fullName>
    </submittedName>
</protein>